<name>A0ACC7LVL8_9PSED</name>
<dbReference type="Proteomes" id="UP001615411">
    <property type="component" value="Unassembled WGS sequence"/>
</dbReference>
<evidence type="ECO:0000313" key="2">
    <source>
        <dbReference type="Proteomes" id="UP001615411"/>
    </source>
</evidence>
<accession>A0ACC7LVL8</accession>
<organism evidence="1 2">
    <name type="scientific">Pseudomonas caricapapayae</name>
    <dbReference type="NCBI Taxonomy" id="46678"/>
    <lineage>
        <taxon>Bacteria</taxon>
        <taxon>Pseudomonadati</taxon>
        <taxon>Pseudomonadota</taxon>
        <taxon>Gammaproteobacteria</taxon>
        <taxon>Pseudomonadales</taxon>
        <taxon>Pseudomonadaceae</taxon>
        <taxon>Pseudomonas</taxon>
    </lineage>
</organism>
<reference evidence="1" key="1">
    <citation type="submission" date="2024-10" db="EMBL/GenBank/DDBJ databases">
        <title>Aeromonas and Pseudomonas from the Cagarras Archipelago, Rio de Janeiro, Brazil.</title>
        <authorList>
            <person name="Canellas A.L.B."/>
            <person name="Laport M.S."/>
        </authorList>
    </citation>
    <scope>NUCLEOTIDE SEQUENCE</scope>
    <source>
        <strain evidence="1">ACP-7</strain>
    </source>
</reference>
<sequence length="147" mass="15137">MNRASCLALVVAVGAISACASRTEIVDVPLDATPQNATHIARATLSPVGDHTGIVLTVGGVPHDLAVPSRLESAIYAGSCQHLGAQPAYQTRQANSVDYPSMAPRTKLWAQAPVALSELTKGDYALLVRSSPADGSRALFCGNISAG</sequence>
<dbReference type="EMBL" id="JBIUGF010000033">
    <property type="protein sequence ID" value="MFJ1338937.1"/>
    <property type="molecule type" value="Genomic_DNA"/>
</dbReference>
<comment type="caution">
    <text evidence="1">The sequence shown here is derived from an EMBL/GenBank/DDBJ whole genome shotgun (WGS) entry which is preliminary data.</text>
</comment>
<protein>
    <submittedName>
        <fullName evidence="1">Uncharacterized protein</fullName>
    </submittedName>
</protein>
<keyword evidence="2" id="KW-1185">Reference proteome</keyword>
<proteinExistence type="predicted"/>
<gene>
    <name evidence="1" type="ORF">ACIKP7_12475</name>
</gene>
<evidence type="ECO:0000313" key="1">
    <source>
        <dbReference type="EMBL" id="MFJ1338937.1"/>
    </source>
</evidence>